<dbReference type="InterPro" id="IPR016039">
    <property type="entry name" value="Thiolase-like"/>
</dbReference>
<dbReference type="InterPro" id="IPR002155">
    <property type="entry name" value="Thiolase"/>
</dbReference>
<keyword evidence="4 6" id="KW-0012">Acyltransferase</keyword>
<dbReference type="PANTHER" id="PTHR18919">
    <property type="entry name" value="ACETYL-COA C-ACYLTRANSFERASE"/>
    <property type="match status" value="1"/>
</dbReference>
<dbReference type="EC" id="2.3.1.9" evidence="2"/>
<dbReference type="PANTHER" id="PTHR18919:SF107">
    <property type="entry name" value="ACETYL-COA ACETYLTRANSFERASE, CYTOSOLIC"/>
    <property type="match status" value="1"/>
</dbReference>
<dbReference type="PIRSF" id="PIRSF000429">
    <property type="entry name" value="Ac-CoA_Ac_transf"/>
    <property type="match status" value="1"/>
</dbReference>
<dbReference type="Gene3D" id="3.40.47.10">
    <property type="match status" value="2"/>
</dbReference>
<dbReference type="RefSeq" id="WP_038476790.1">
    <property type="nucleotide sequence ID" value="NZ_CP003923.1"/>
</dbReference>
<dbReference type="HOGENOM" id="CLU_031026_2_1_9"/>
<dbReference type="Pfam" id="PF02803">
    <property type="entry name" value="Thiolase_C"/>
    <property type="match status" value="1"/>
</dbReference>
<keyword evidence="3 6" id="KW-0808">Transferase</keyword>
<dbReference type="EMBL" id="CP003923">
    <property type="protein sequence ID" value="AIC93124.1"/>
    <property type="molecule type" value="Genomic_DNA"/>
</dbReference>
<proteinExistence type="inferred from homology"/>
<dbReference type="STRING" id="1246626.BleG1_0516"/>
<organism evidence="9 10">
    <name type="scientific">Shouchella lehensis G1</name>
    <dbReference type="NCBI Taxonomy" id="1246626"/>
    <lineage>
        <taxon>Bacteria</taxon>
        <taxon>Bacillati</taxon>
        <taxon>Bacillota</taxon>
        <taxon>Bacilli</taxon>
        <taxon>Bacillales</taxon>
        <taxon>Bacillaceae</taxon>
        <taxon>Shouchella</taxon>
    </lineage>
</organism>
<keyword evidence="10" id="KW-1185">Reference proteome</keyword>
<evidence type="ECO:0000256" key="5">
    <source>
        <dbReference type="ARBA" id="ARBA00030755"/>
    </source>
</evidence>
<evidence type="ECO:0000256" key="4">
    <source>
        <dbReference type="ARBA" id="ARBA00023315"/>
    </source>
</evidence>
<dbReference type="OrthoDB" id="9764892at2"/>
<dbReference type="InterPro" id="IPR020617">
    <property type="entry name" value="Thiolase_C"/>
</dbReference>
<evidence type="ECO:0000259" key="7">
    <source>
        <dbReference type="Pfam" id="PF00108"/>
    </source>
</evidence>
<name>A0A060LZ93_9BACI</name>
<dbReference type="KEGG" id="ble:BleG1_0516"/>
<evidence type="ECO:0000313" key="10">
    <source>
        <dbReference type="Proteomes" id="UP000027142"/>
    </source>
</evidence>
<comment type="similarity">
    <text evidence="1 6">Belongs to the thiolase-like superfamily. Thiolase family.</text>
</comment>
<accession>A0A060LZ93</accession>
<evidence type="ECO:0000256" key="3">
    <source>
        <dbReference type="ARBA" id="ARBA00022679"/>
    </source>
</evidence>
<evidence type="ECO:0000256" key="2">
    <source>
        <dbReference type="ARBA" id="ARBA00012705"/>
    </source>
</evidence>
<dbReference type="Proteomes" id="UP000027142">
    <property type="component" value="Chromosome"/>
</dbReference>
<sequence>MNAVYVVKAKRTVIGKKGGIHKKVSPEKLAAAVFSELGKALPVDGVIMGNAVGEGGNIARHSLLEAGFHPSVPGLTVDSQCGGGLEAIVTAARFIQAGAGDCYLAGGVESTSLEPARFRVGEKTPIPRASFAPADIGDPDMAASAESVAEEFRITRAQQDAYALESYRRAYEADLEGRFDEEKILAHQGIRDEGIRKLSERLVKRMPPLTMPSGTITAANSCEKSDGAAAVILMSEKACREAGVKPWLQFVDSVSAGDDPNYASISPIGAIQKLLYRNSLHIDAIGRMEFNEAYAAQLIACGKHIPLSFSRVNVSGGSLTLGHPYGASGAINVCRLFHELPRCNMKYGIATVGAAGGVGTAALFKKVSVT</sequence>
<evidence type="ECO:0000259" key="8">
    <source>
        <dbReference type="Pfam" id="PF02803"/>
    </source>
</evidence>
<dbReference type="GO" id="GO:0003985">
    <property type="term" value="F:acetyl-CoA C-acetyltransferase activity"/>
    <property type="evidence" value="ECO:0007669"/>
    <property type="project" value="UniProtKB-EC"/>
</dbReference>
<dbReference type="InterPro" id="IPR020616">
    <property type="entry name" value="Thiolase_N"/>
</dbReference>
<dbReference type="NCBIfam" id="TIGR01930">
    <property type="entry name" value="AcCoA-C-Actrans"/>
    <property type="match status" value="1"/>
</dbReference>
<dbReference type="AlphaFoldDB" id="A0A060LZ93"/>
<evidence type="ECO:0000313" key="9">
    <source>
        <dbReference type="EMBL" id="AIC93124.1"/>
    </source>
</evidence>
<evidence type="ECO:0000256" key="6">
    <source>
        <dbReference type="RuleBase" id="RU003557"/>
    </source>
</evidence>
<evidence type="ECO:0000256" key="1">
    <source>
        <dbReference type="ARBA" id="ARBA00010982"/>
    </source>
</evidence>
<dbReference type="Pfam" id="PF00108">
    <property type="entry name" value="Thiolase_N"/>
    <property type="match status" value="1"/>
</dbReference>
<dbReference type="PATRIC" id="fig|1246626.3.peg.506"/>
<dbReference type="eggNOG" id="COG0183">
    <property type="taxonomic scope" value="Bacteria"/>
</dbReference>
<feature type="domain" description="Thiolase N-terminal" evidence="7">
    <location>
        <begin position="4"/>
        <end position="237"/>
    </location>
</feature>
<dbReference type="CDD" id="cd00751">
    <property type="entry name" value="thiolase"/>
    <property type="match status" value="1"/>
</dbReference>
<feature type="domain" description="Thiolase C-terminal" evidence="8">
    <location>
        <begin position="247"/>
        <end position="365"/>
    </location>
</feature>
<protein>
    <recommendedName>
        <fullName evidence="2">acetyl-CoA C-acetyltransferase</fullName>
        <ecNumber evidence="2">2.3.1.9</ecNumber>
    </recommendedName>
    <alternativeName>
        <fullName evidence="5">Acetoacetyl-CoA thiolase</fullName>
    </alternativeName>
</protein>
<gene>
    <name evidence="9" type="ORF">BleG1_0516</name>
</gene>
<reference evidence="9 10" key="1">
    <citation type="journal article" date="2014" name="Gene">
        <title>A comparative genomic analysis of the alkalitolerant soil bacterium Bacillus lehensis G1.</title>
        <authorList>
            <person name="Noor Y.M."/>
            <person name="Samsulrizal N.H."/>
            <person name="Jema'on N.A."/>
            <person name="Low K.O."/>
            <person name="Ramli A.N."/>
            <person name="Alias N.I."/>
            <person name="Damis S.I."/>
            <person name="Fuzi S.F."/>
            <person name="Isa M.N."/>
            <person name="Murad A.M."/>
            <person name="Raih M.F."/>
            <person name="Bakar F.D."/>
            <person name="Najimudin N."/>
            <person name="Mahadi N.M."/>
            <person name="Illias R.M."/>
        </authorList>
    </citation>
    <scope>NUCLEOTIDE SEQUENCE [LARGE SCALE GENOMIC DNA]</scope>
    <source>
        <strain evidence="9 10">G1</strain>
    </source>
</reference>
<dbReference type="SUPFAM" id="SSF53901">
    <property type="entry name" value="Thiolase-like"/>
    <property type="match status" value="2"/>
</dbReference>